<feature type="compositionally biased region" description="Acidic residues" evidence="1">
    <location>
        <begin position="11"/>
        <end position="22"/>
    </location>
</feature>
<keyword evidence="3" id="KW-1185">Reference proteome</keyword>
<feature type="compositionally biased region" description="Low complexity" evidence="1">
    <location>
        <begin position="218"/>
        <end position="241"/>
    </location>
</feature>
<dbReference type="Proteomes" id="UP000250462">
    <property type="component" value="Unassembled WGS sequence"/>
</dbReference>
<comment type="caution">
    <text evidence="2">The sequence shown here is derived from an EMBL/GenBank/DDBJ whole genome shotgun (WGS) entry which is preliminary data.</text>
</comment>
<dbReference type="InterPro" id="IPR022183">
    <property type="entry name" value="DUF3710"/>
</dbReference>
<evidence type="ECO:0000313" key="2">
    <source>
        <dbReference type="EMBL" id="RAW10820.1"/>
    </source>
</evidence>
<accession>A0A329QET1</accession>
<proteinExistence type="predicted"/>
<protein>
    <submittedName>
        <fullName evidence="2">DUF3710 domain-containing protein</fullName>
    </submittedName>
</protein>
<feature type="compositionally biased region" description="Acidic residues" evidence="1">
    <location>
        <begin position="242"/>
        <end position="253"/>
    </location>
</feature>
<feature type="region of interest" description="Disordered" evidence="1">
    <location>
        <begin position="1"/>
        <end position="37"/>
    </location>
</feature>
<dbReference type="AlphaFoldDB" id="A0A329QET1"/>
<evidence type="ECO:0000256" key="1">
    <source>
        <dbReference type="SAM" id="MobiDB-lite"/>
    </source>
</evidence>
<feature type="region of interest" description="Disordered" evidence="1">
    <location>
        <begin position="206"/>
        <end position="253"/>
    </location>
</feature>
<name>A0A329QET1_9ACTN</name>
<dbReference type="EMBL" id="QMIG01000024">
    <property type="protein sequence ID" value="RAW10820.1"/>
    <property type="molecule type" value="Genomic_DNA"/>
</dbReference>
<evidence type="ECO:0000313" key="3">
    <source>
        <dbReference type="Proteomes" id="UP000250462"/>
    </source>
</evidence>
<organism evidence="2 3">
    <name type="scientific">Phytoactinopolyspora halophila</name>
    <dbReference type="NCBI Taxonomy" id="1981511"/>
    <lineage>
        <taxon>Bacteria</taxon>
        <taxon>Bacillati</taxon>
        <taxon>Actinomycetota</taxon>
        <taxon>Actinomycetes</taxon>
        <taxon>Jiangellales</taxon>
        <taxon>Jiangellaceae</taxon>
        <taxon>Phytoactinopolyspora</taxon>
    </lineage>
</organism>
<sequence>MFRRRRRDDRDEGSETAEDEETAAASEPADPARADGPFDAAEVDIEEARRTRIDLGGLLIKGVEGMKIQLQMDKRSGRGSSALLAVGDAAVQLVAVAAPRSSGMWEQTRLQIAEDAKRRGGNVQEGSGPFGTEVRMVVPVTTKDGKQGHQPSRVSGIDGPRWMLRATFLGKAINDATAFQNLVDVVRQVVVVRGEGPMPPGEVITLTPPARREASDEVATVTDSDAASDAEAAAPSVAGAASDDDVDDPEQER</sequence>
<gene>
    <name evidence="2" type="ORF">DPM12_18105</name>
</gene>
<feature type="compositionally biased region" description="Low complexity" evidence="1">
    <location>
        <begin position="23"/>
        <end position="35"/>
    </location>
</feature>
<dbReference type="Pfam" id="PF12502">
    <property type="entry name" value="DUF3710"/>
    <property type="match status" value="1"/>
</dbReference>
<dbReference type="OrthoDB" id="8480367at2"/>
<dbReference type="RefSeq" id="WP_112259768.1">
    <property type="nucleotide sequence ID" value="NZ_QMIG01000024.1"/>
</dbReference>
<reference evidence="2 3" key="1">
    <citation type="submission" date="2018-06" db="EMBL/GenBank/DDBJ databases">
        <title>Phytoactinopolyspora halophila sp. nov., a novel halophilic actinomycete isolated from a saline soil in China.</title>
        <authorList>
            <person name="Tang S.-K."/>
        </authorList>
    </citation>
    <scope>NUCLEOTIDE SEQUENCE [LARGE SCALE GENOMIC DNA]</scope>
    <source>
        <strain evidence="2 3">YIM 96934</strain>
    </source>
</reference>